<organism evidence="3 4">
    <name type="scientific">Streptomyces thermolilacinus SPC6</name>
    <dbReference type="NCBI Taxonomy" id="1306406"/>
    <lineage>
        <taxon>Bacteria</taxon>
        <taxon>Bacillati</taxon>
        <taxon>Actinomycetota</taxon>
        <taxon>Actinomycetes</taxon>
        <taxon>Kitasatosporales</taxon>
        <taxon>Streptomycetaceae</taxon>
        <taxon>Streptomyces</taxon>
    </lineage>
</organism>
<accession>A0A1D3DYQ2</accession>
<dbReference type="SMART" id="SM00271">
    <property type="entry name" value="DnaJ"/>
    <property type="match status" value="1"/>
</dbReference>
<dbReference type="EMBL" id="ASHX02000001">
    <property type="protein sequence ID" value="OEJ97462.1"/>
    <property type="molecule type" value="Genomic_DNA"/>
</dbReference>
<gene>
    <name evidence="3" type="ORF">J116_026420</name>
</gene>
<dbReference type="PROSITE" id="PS50076">
    <property type="entry name" value="DNAJ_2"/>
    <property type="match status" value="1"/>
</dbReference>
<dbReference type="CDD" id="cd06257">
    <property type="entry name" value="DnaJ"/>
    <property type="match status" value="1"/>
</dbReference>
<dbReference type="PRINTS" id="PR00625">
    <property type="entry name" value="JDOMAIN"/>
</dbReference>
<dbReference type="STRING" id="1306406.J116_026420"/>
<dbReference type="eggNOG" id="COG0484">
    <property type="taxonomic scope" value="Bacteria"/>
</dbReference>
<feature type="domain" description="J" evidence="2">
    <location>
        <begin position="1"/>
        <end position="67"/>
    </location>
</feature>
<keyword evidence="4" id="KW-1185">Reference proteome</keyword>
<protein>
    <recommendedName>
        <fullName evidence="2">J domain-containing protein</fullName>
    </recommendedName>
</protein>
<dbReference type="Pfam" id="PF00226">
    <property type="entry name" value="DnaJ"/>
    <property type="match status" value="1"/>
</dbReference>
<reference evidence="3 4" key="1">
    <citation type="journal article" date="2013" name="Genome Announc.">
        <title>Genome Sequence of Streptomyces violaceusniger Strain SPC6, a Halotolerant Streptomycete That Exhibits Rapid Growth and Development.</title>
        <authorList>
            <person name="Chen X."/>
            <person name="Zhang B."/>
            <person name="Zhang W."/>
            <person name="Wu X."/>
            <person name="Zhang M."/>
            <person name="Chen T."/>
            <person name="Liu G."/>
            <person name="Dyson P."/>
        </authorList>
    </citation>
    <scope>NUCLEOTIDE SEQUENCE [LARGE SCALE GENOMIC DNA]</scope>
    <source>
        <strain evidence="3 4">SPC6</strain>
    </source>
</reference>
<dbReference type="InterPro" id="IPR001623">
    <property type="entry name" value="DnaJ_domain"/>
</dbReference>
<evidence type="ECO:0000256" key="1">
    <source>
        <dbReference type="SAM" id="MobiDB-lite"/>
    </source>
</evidence>
<dbReference type="SUPFAM" id="SSF46565">
    <property type="entry name" value="Chaperone J-domain"/>
    <property type="match status" value="1"/>
</dbReference>
<dbReference type="PANTHER" id="PTHR24074">
    <property type="entry name" value="CO-CHAPERONE PROTEIN DJLA"/>
    <property type="match status" value="1"/>
</dbReference>
<sequence>MLGVAPTACAGEIASAYRGLVRALHPDSAPARGDPERRAAAARFGEVVAAYEVLRDPVRRAAYDEASRRAARSARQQGRPAPRPAATHRDVPARGGGLLWVGPVRVHPPRPGRPGPGGAEPGDGGRA</sequence>
<dbReference type="AlphaFoldDB" id="A0A1D3DYQ2"/>
<name>A0A1D3DYQ2_9ACTN</name>
<feature type="region of interest" description="Disordered" evidence="1">
    <location>
        <begin position="63"/>
        <end position="127"/>
    </location>
</feature>
<dbReference type="RefSeq" id="WP_023590094.1">
    <property type="nucleotide sequence ID" value="NZ_ASHX02000001.1"/>
</dbReference>
<evidence type="ECO:0000259" key="2">
    <source>
        <dbReference type="PROSITE" id="PS50076"/>
    </source>
</evidence>
<evidence type="ECO:0000313" key="4">
    <source>
        <dbReference type="Proteomes" id="UP000095329"/>
    </source>
</evidence>
<dbReference type="InterPro" id="IPR036869">
    <property type="entry name" value="J_dom_sf"/>
</dbReference>
<feature type="compositionally biased region" description="Gly residues" evidence="1">
    <location>
        <begin position="115"/>
        <end position="127"/>
    </location>
</feature>
<proteinExistence type="predicted"/>
<comment type="caution">
    <text evidence="3">The sequence shown here is derived from an EMBL/GenBank/DDBJ whole genome shotgun (WGS) entry which is preliminary data.</text>
</comment>
<dbReference type="InterPro" id="IPR050817">
    <property type="entry name" value="DjlA_DnaK_co-chaperone"/>
</dbReference>
<dbReference type="Proteomes" id="UP000095329">
    <property type="component" value="Unassembled WGS sequence"/>
</dbReference>
<evidence type="ECO:0000313" key="3">
    <source>
        <dbReference type="EMBL" id="OEJ97462.1"/>
    </source>
</evidence>
<dbReference type="Gene3D" id="1.10.287.110">
    <property type="entry name" value="DnaJ domain"/>
    <property type="match status" value="1"/>
</dbReference>